<sequence length="666" mass="76619">MIPNTIRISILVSLGLLIVAQLAFIPALLSGVFIVVWVYLFFRKQATQSVLHTVLIFGLTFLALASIYLRYQTFLGVEAGVAVLATFLFAKALESKSKRDVIILFNFAFFVSASLFLFSQSFAMAVMVLLCLTSCFIGLYRIQVAEFDENQKSNLIALKQDVWHVGKFLLYALPFFILLFLFFPRLPPLWHIPIPENKAVTGISDSMSPGDIAKLSQSSALAFRITGHLNELPARSELYWRALVLDEYDGTRWTSSTLNQRVIQSNDVISKRSKPFSYQYLAADPNIAWVMGLEQSISVNGQYLLGQDGRITPQRLNSRNEPISLMWVGTTDLPINERQLNWQIKLNTQTVKDRDIKSQQLASELFAQSSRDPQKYVEKVIAWYQRHNFAYTLSSGTLGQNRVDDFLFHSRQGFCEHYASSFVMLMRYVGIPARVVAGYQGGQFAPDGKSWEVRQLDAHAWTEVWLNGRWQRYDPTAIVAPLRIDEGMQNYRESDRQILGGNQSEWSYQQYALLTKMRIWGDYASYQWQSKVVGYNAESQRSWLQKLGGDSAYSSVLILIISMVMLLVMYFGWIRWKLFTQTSELERCIQHFNVKLPLTLQRQSLETFSGWMTRLSSLVQSQDLIYFKRLSHLYEQYMYAPKSESEEKIKEMKVLFKTCAFALKKL</sequence>
<dbReference type="Pfam" id="PF01841">
    <property type="entry name" value="Transglut_core"/>
    <property type="match status" value="1"/>
</dbReference>
<feature type="transmembrane region" description="Helical" evidence="1">
    <location>
        <begin position="49"/>
        <end position="68"/>
    </location>
</feature>
<dbReference type="SMART" id="SM00460">
    <property type="entry name" value="TGc"/>
    <property type="match status" value="1"/>
</dbReference>
<evidence type="ECO:0000313" key="3">
    <source>
        <dbReference type="EMBL" id="ODA13509.1"/>
    </source>
</evidence>
<keyword evidence="1" id="KW-0812">Transmembrane</keyword>
<name>A0A1C3CY20_9GAMM</name>
<dbReference type="AlphaFoldDB" id="A0A1C3CY20"/>
<protein>
    <submittedName>
        <fullName evidence="3">Transglutaminase</fullName>
    </submittedName>
</protein>
<keyword evidence="4" id="KW-1185">Reference proteome</keyword>
<dbReference type="PANTHER" id="PTHR42736:SF1">
    <property type="entry name" value="PROTEIN-GLUTAMINE GAMMA-GLUTAMYLTRANSFERASE"/>
    <property type="match status" value="1"/>
</dbReference>
<dbReference type="RefSeq" id="WP_068886271.1">
    <property type="nucleotide sequence ID" value="NZ_CBCRUU010000001.1"/>
</dbReference>
<comment type="caution">
    <text evidence="3">The sequence shown here is derived from an EMBL/GenBank/DDBJ whole genome shotgun (WGS) entry which is preliminary data.</text>
</comment>
<dbReference type="Pfam" id="PF11992">
    <property type="entry name" value="TgpA_N"/>
    <property type="match status" value="1"/>
</dbReference>
<evidence type="ECO:0000259" key="2">
    <source>
        <dbReference type="SMART" id="SM00460"/>
    </source>
</evidence>
<dbReference type="InterPro" id="IPR021878">
    <property type="entry name" value="TgpA_N"/>
</dbReference>
<feature type="transmembrane region" description="Helical" evidence="1">
    <location>
        <begin position="124"/>
        <end position="142"/>
    </location>
</feature>
<keyword evidence="1" id="KW-1133">Transmembrane helix</keyword>
<dbReference type="STRING" id="1891224.BBP83_03730"/>
<dbReference type="Proteomes" id="UP000186553">
    <property type="component" value="Unassembled WGS sequence"/>
</dbReference>
<feature type="transmembrane region" description="Helical" evidence="1">
    <location>
        <begin position="74"/>
        <end position="93"/>
    </location>
</feature>
<feature type="transmembrane region" description="Helical" evidence="1">
    <location>
        <begin position="12"/>
        <end position="42"/>
    </location>
</feature>
<dbReference type="PANTHER" id="PTHR42736">
    <property type="entry name" value="PROTEIN-GLUTAMINE GAMMA-GLUTAMYLTRANSFERASE"/>
    <property type="match status" value="1"/>
</dbReference>
<feature type="transmembrane region" description="Helical" evidence="1">
    <location>
        <begin position="162"/>
        <end position="183"/>
    </location>
</feature>
<dbReference type="OrthoDB" id="9804872at2"/>
<dbReference type="InterPro" id="IPR002931">
    <property type="entry name" value="Transglutaminase-like"/>
</dbReference>
<keyword evidence="1" id="KW-0472">Membrane</keyword>
<dbReference type="InterPro" id="IPR052901">
    <property type="entry name" value="Bact_TGase-like"/>
</dbReference>
<reference evidence="3 4" key="1">
    <citation type="submission" date="2016-07" db="EMBL/GenBank/DDBJ databases">
        <title>Acinetobacter sp. ANC 4603.</title>
        <authorList>
            <person name="Radolfova-Krizova L."/>
            <person name="Nemec A."/>
        </authorList>
    </citation>
    <scope>NUCLEOTIDE SEQUENCE [LARGE SCALE GENOMIC DNA]</scope>
    <source>
        <strain evidence="3 4">ANC 4603</strain>
    </source>
</reference>
<dbReference type="EMBL" id="MBDL01000008">
    <property type="protein sequence ID" value="ODA13509.1"/>
    <property type="molecule type" value="Genomic_DNA"/>
</dbReference>
<feature type="domain" description="Transglutaminase-like" evidence="2">
    <location>
        <begin position="407"/>
        <end position="477"/>
    </location>
</feature>
<dbReference type="Gene3D" id="3.10.620.30">
    <property type="match status" value="1"/>
</dbReference>
<evidence type="ECO:0000256" key="1">
    <source>
        <dbReference type="SAM" id="Phobius"/>
    </source>
</evidence>
<organism evidence="3 4">
    <name type="scientific">Acinetobacter celticus</name>
    <dbReference type="NCBI Taxonomy" id="1891224"/>
    <lineage>
        <taxon>Bacteria</taxon>
        <taxon>Pseudomonadati</taxon>
        <taxon>Pseudomonadota</taxon>
        <taxon>Gammaproteobacteria</taxon>
        <taxon>Moraxellales</taxon>
        <taxon>Moraxellaceae</taxon>
        <taxon>Acinetobacter</taxon>
    </lineage>
</organism>
<gene>
    <name evidence="3" type="ORF">BBP83_03730</name>
</gene>
<proteinExistence type="predicted"/>
<feature type="transmembrane region" description="Helical" evidence="1">
    <location>
        <begin position="100"/>
        <end position="118"/>
    </location>
</feature>
<dbReference type="SUPFAM" id="SSF54001">
    <property type="entry name" value="Cysteine proteinases"/>
    <property type="match status" value="1"/>
</dbReference>
<feature type="transmembrane region" description="Helical" evidence="1">
    <location>
        <begin position="552"/>
        <end position="573"/>
    </location>
</feature>
<dbReference type="InterPro" id="IPR038765">
    <property type="entry name" value="Papain-like_cys_pep_sf"/>
</dbReference>
<evidence type="ECO:0000313" key="4">
    <source>
        <dbReference type="Proteomes" id="UP000186553"/>
    </source>
</evidence>
<accession>A0A1C3CY20</accession>